<comment type="caution">
    <text evidence="1">The sequence shown here is derived from an EMBL/GenBank/DDBJ whole genome shotgun (WGS) entry which is preliminary data.</text>
</comment>
<reference evidence="1 2" key="1">
    <citation type="submission" date="2020-06" db="EMBL/GenBank/DDBJ databases">
        <title>Description of novel acetic acid bacteria.</title>
        <authorList>
            <person name="Sombolestani A."/>
        </authorList>
    </citation>
    <scope>NUCLEOTIDE SEQUENCE [LARGE SCALE GENOMIC DNA]</scope>
    <source>
        <strain evidence="1 2">LMG 27010</strain>
    </source>
</reference>
<gene>
    <name evidence="1" type="ORF">HUK82_01970</name>
</gene>
<evidence type="ECO:0000313" key="1">
    <source>
        <dbReference type="EMBL" id="NVN39333.1"/>
    </source>
</evidence>
<accession>A0A850P8M7</accession>
<name>A0A850P8M7_9PROT</name>
<sequence>MSLNASDVALIGTACVSVCAVVARFWPRPADGSKWLPIYNLVNQIAQNGGHAANADDASKKDIGHV</sequence>
<dbReference type="RefSeq" id="WP_176612352.1">
    <property type="nucleotide sequence ID" value="NZ_JABXXR010000007.1"/>
</dbReference>
<dbReference type="Proteomes" id="UP000585665">
    <property type="component" value="Unassembled WGS sequence"/>
</dbReference>
<dbReference type="AlphaFoldDB" id="A0A850P8M7"/>
<protein>
    <submittedName>
        <fullName evidence="1">Uncharacterized protein</fullName>
    </submittedName>
</protein>
<evidence type="ECO:0000313" key="2">
    <source>
        <dbReference type="Proteomes" id="UP000585665"/>
    </source>
</evidence>
<proteinExistence type="predicted"/>
<dbReference type="EMBL" id="JABXXR010000007">
    <property type="protein sequence ID" value="NVN39333.1"/>
    <property type="molecule type" value="Genomic_DNA"/>
</dbReference>
<keyword evidence="2" id="KW-1185">Reference proteome</keyword>
<organism evidence="1 2">
    <name type="scientific">Ameyamaea chiangmaiensis</name>
    <dbReference type="NCBI Taxonomy" id="442969"/>
    <lineage>
        <taxon>Bacteria</taxon>
        <taxon>Pseudomonadati</taxon>
        <taxon>Pseudomonadota</taxon>
        <taxon>Alphaproteobacteria</taxon>
        <taxon>Acetobacterales</taxon>
        <taxon>Acetobacteraceae</taxon>
        <taxon>Ameyamaea</taxon>
    </lineage>
</organism>